<sequence>MMYVPPPLSVPIRSENYPTPPAPPFPTPKPRPGAVNSGNHTTHNENPPAFSLNALIRTSKPYHDIWLENEYGISEGIAMNEFGEFRAEAVKFLRLQAELRHPSGTHEGRMRVFGKKIEEGKLKGGIRPVISKVGMGFVLRGQGEVTVKRSPPAGSLDRMGILNGGVKIGKEEDAQLLCYKRRVTDTRNVSIKTVLRPRSYGTALRLLRFNTFPPSANVVRRVDRAIYNN</sequence>
<evidence type="ECO:0000313" key="3">
    <source>
        <dbReference type="Proteomes" id="UP000006911"/>
    </source>
</evidence>
<feature type="compositionally biased region" description="Pro residues" evidence="1">
    <location>
        <begin position="18"/>
        <end position="31"/>
    </location>
</feature>
<dbReference type="AlphaFoldDB" id="D5GNR7"/>
<organism evidence="2 3">
    <name type="scientific">Tuber melanosporum (strain Mel28)</name>
    <name type="common">Perigord black truffle</name>
    <dbReference type="NCBI Taxonomy" id="656061"/>
    <lineage>
        <taxon>Eukaryota</taxon>
        <taxon>Fungi</taxon>
        <taxon>Dikarya</taxon>
        <taxon>Ascomycota</taxon>
        <taxon>Pezizomycotina</taxon>
        <taxon>Pezizomycetes</taxon>
        <taxon>Pezizales</taxon>
        <taxon>Tuberaceae</taxon>
        <taxon>Tuber</taxon>
    </lineage>
</organism>
<dbReference type="GeneID" id="9182799"/>
<dbReference type="RefSeq" id="XP_002841973.1">
    <property type="nucleotide sequence ID" value="XM_002841927.1"/>
</dbReference>
<feature type="compositionally biased region" description="Polar residues" evidence="1">
    <location>
        <begin position="36"/>
        <end position="45"/>
    </location>
</feature>
<protein>
    <submittedName>
        <fullName evidence="2">(Perigord truffle) hypothetical protein</fullName>
    </submittedName>
</protein>
<dbReference type="InParanoid" id="D5GNR7"/>
<accession>D5GNR7</accession>
<gene>
    <name evidence="2" type="ORF">GSTUM_00011444001</name>
</gene>
<reference evidence="2 3" key="1">
    <citation type="journal article" date="2010" name="Nature">
        <title>Perigord black truffle genome uncovers evolutionary origins and mechanisms of symbiosis.</title>
        <authorList>
            <person name="Martin F."/>
            <person name="Kohler A."/>
            <person name="Murat C."/>
            <person name="Balestrini R."/>
            <person name="Coutinho P.M."/>
            <person name="Jaillon O."/>
            <person name="Montanini B."/>
            <person name="Morin E."/>
            <person name="Noel B."/>
            <person name="Percudani R."/>
            <person name="Porcel B."/>
            <person name="Rubini A."/>
            <person name="Amicucci A."/>
            <person name="Amselem J."/>
            <person name="Anthouard V."/>
            <person name="Arcioni S."/>
            <person name="Artiguenave F."/>
            <person name="Aury J.M."/>
            <person name="Ballario P."/>
            <person name="Bolchi A."/>
            <person name="Brenna A."/>
            <person name="Brun A."/>
            <person name="Buee M."/>
            <person name="Cantarel B."/>
            <person name="Chevalier G."/>
            <person name="Couloux A."/>
            <person name="Da Silva C."/>
            <person name="Denoeud F."/>
            <person name="Duplessis S."/>
            <person name="Ghignone S."/>
            <person name="Hilselberger B."/>
            <person name="Iotti M."/>
            <person name="Marcais B."/>
            <person name="Mello A."/>
            <person name="Miranda M."/>
            <person name="Pacioni G."/>
            <person name="Quesneville H."/>
            <person name="Riccioni C."/>
            <person name="Ruotolo R."/>
            <person name="Splivallo R."/>
            <person name="Stocchi V."/>
            <person name="Tisserant E."/>
            <person name="Viscomi A.R."/>
            <person name="Zambonelli A."/>
            <person name="Zampieri E."/>
            <person name="Henrissat B."/>
            <person name="Lebrun M.H."/>
            <person name="Paolocci F."/>
            <person name="Bonfante P."/>
            <person name="Ottonello S."/>
            <person name="Wincker P."/>
        </authorList>
    </citation>
    <scope>NUCLEOTIDE SEQUENCE [LARGE SCALE GENOMIC DNA]</scope>
    <source>
        <strain evidence="2 3">Mel28</strain>
    </source>
</reference>
<dbReference type="EMBL" id="FN430367">
    <property type="protein sequence ID" value="CAZ86164.1"/>
    <property type="molecule type" value="Genomic_DNA"/>
</dbReference>
<evidence type="ECO:0000313" key="2">
    <source>
        <dbReference type="EMBL" id="CAZ86164.1"/>
    </source>
</evidence>
<dbReference type="KEGG" id="tml:GSTUM_00011444001"/>
<name>D5GNR7_TUBMM</name>
<evidence type="ECO:0000256" key="1">
    <source>
        <dbReference type="SAM" id="MobiDB-lite"/>
    </source>
</evidence>
<keyword evidence="3" id="KW-1185">Reference proteome</keyword>
<proteinExistence type="predicted"/>
<feature type="region of interest" description="Disordered" evidence="1">
    <location>
        <begin position="12"/>
        <end position="47"/>
    </location>
</feature>
<dbReference type="Proteomes" id="UP000006911">
    <property type="component" value="Unassembled WGS sequence"/>
</dbReference>
<dbReference type="HOGENOM" id="CLU_1210562_0_0_1"/>